<keyword evidence="3" id="KW-0346">Stress response</keyword>
<dbReference type="InterPro" id="IPR058240">
    <property type="entry name" value="rSAM_sf"/>
</dbReference>
<evidence type="ECO:0000313" key="3">
    <source>
        <dbReference type="EMBL" id="CAA9267985.1"/>
    </source>
</evidence>
<organism evidence="3">
    <name type="scientific">uncultured Chloroflexia bacterium</name>
    <dbReference type="NCBI Taxonomy" id="1672391"/>
    <lineage>
        <taxon>Bacteria</taxon>
        <taxon>Bacillati</taxon>
        <taxon>Chloroflexota</taxon>
        <taxon>Chloroflexia</taxon>
        <taxon>environmental samples</taxon>
    </lineage>
</organism>
<dbReference type="InterPro" id="IPR034505">
    <property type="entry name" value="Coproporphyrinogen-III_oxidase"/>
</dbReference>
<dbReference type="AlphaFoldDB" id="A0A6J4J4E8"/>
<sequence>MTVHLYLHIPFCQRRCSYCDFNTFANLEHRIEAYVDALSSDLHRAHTDPSDWRRLAGVPCNHPEDRPESAGLTRSNLRPSVFLGGGTPTMLNLGQMERVLQAAGEHVPLEKAEITTEANPGTVIDEEYLRGLRSLGINRVSFGVQSLHDPTLRTLGRIHTAAEAIATYGQARRAGFERINLDFIFGLPGQTLEQWRWTLDRAVELEADHFSL</sequence>
<dbReference type="Pfam" id="PF04055">
    <property type="entry name" value="Radical_SAM"/>
    <property type="match status" value="1"/>
</dbReference>
<dbReference type="GO" id="GO:0006779">
    <property type="term" value="P:porphyrin-containing compound biosynthetic process"/>
    <property type="evidence" value="ECO:0007669"/>
    <property type="project" value="TreeGrafter"/>
</dbReference>
<dbReference type="SMART" id="SM00729">
    <property type="entry name" value="Elp3"/>
    <property type="match status" value="1"/>
</dbReference>
<gene>
    <name evidence="3" type="ORF">AVDCRST_MAG93-2503</name>
</gene>
<dbReference type="GO" id="GO:0051539">
    <property type="term" value="F:4 iron, 4 sulfur cluster binding"/>
    <property type="evidence" value="ECO:0007669"/>
    <property type="project" value="TreeGrafter"/>
</dbReference>
<dbReference type="GO" id="GO:0003824">
    <property type="term" value="F:catalytic activity"/>
    <property type="evidence" value="ECO:0007669"/>
    <property type="project" value="InterPro"/>
</dbReference>
<accession>A0A6J4J4E8</accession>
<dbReference type="InterPro" id="IPR006638">
    <property type="entry name" value="Elp3/MiaA/NifB-like_rSAM"/>
</dbReference>
<feature type="domain" description="Radical SAM core" evidence="2">
    <location>
        <begin position="1"/>
        <end position="212"/>
    </location>
</feature>
<dbReference type="PROSITE" id="PS51918">
    <property type="entry name" value="RADICAL_SAM"/>
    <property type="match status" value="1"/>
</dbReference>
<dbReference type="SFLD" id="SFLDS00029">
    <property type="entry name" value="Radical_SAM"/>
    <property type="match status" value="1"/>
</dbReference>
<evidence type="ECO:0000256" key="1">
    <source>
        <dbReference type="ARBA" id="ARBA00017228"/>
    </source>
</evidence>
<dbReference type="Gene3D" id="3.30.750.200">
    <property type="match status" value="1"/>
</dbReference>
<name>A0A6J4J4E8_9CHLR</name>
<dbReference type="PANTHER" id="PTHR13932:SF5">
    <property type="entry name" value="RADICAL S-ADENOSYL METHIONINE DOMAIN-CONTAINING PROTEIN 1, MITOCHONDRIAL"/>
    <property type="match status" value="1"/>
</dbReference>
<dbReference type="GO" id="GO:0005737">
    <property type="term" value="C:cytoplasm"/>
    <property type="evidence" value="ECO:0007669"/>
    <property type="project" value="TreeGrafter"/>
</dbReference>
<dbReference type="PANTHER" id="PTHR13932">
    <property type="entry name" value="COPROPORPHYRINIGEN III OXIDASE"/>
    <property type="match status" value="1"/>
</dbReference>
<dbReference type="InterPro" id="IPR007197">
    <property type="entry name" value="rSAM"/>
</dbReference>
<protein>
    <recommendedName>
        <fullName evidence="1">Heme chaperone HemW</fullName>
    </recommendedName>
</protein>
<dbReference type="EMBL" id="CADCTR010000851">
    <property type="protein sequence ID" value="CAA9267985.1"/>
    <property type="molecule type" value="Genomic_DNA"/>
</dbReference>
<evidence type="ECO:0000259" key="2">
    <source>
        <dbReference type="PROSITE" id="PS51918"/>
    </source>
</evidence>
<dbReference type="SFLD" id="SFLDG01065">
    <property type="entry name" value="anaerobic_coproporphyrinogen-I"/>
    <property type="match status" value="1"/>
</dbReference>
<proteinExistence type="predicted"/>
<dbReference type="SUPFAM" id="SSF102114">
    <property type="entry name" value="Radical SAM enzymes"/>
    <property type="match status" value="2"/>
</dbReference>
<reference evidence="3" key="1">
    <citation type="submission" date="2020-02" db="EMBL/GenBank/DDBJ databases">
        <authorList>
            <person name="Meier V. D."/>
        </authorList>
    </citation>
    <scope>NUCLEOTIDE SEQUENCE</scope>
    <source>
        <strain evidence="3">AVDCRST_MAG93</strain>
    </source>
</reference>
<feature type="non-terminal residue" evidence="3">
    <location>
        <position position="212"/>
    </location>
</feature>